<dbReference type="SUPFAM" id="SSF48056">
    <property type="entry name" value="Di-copper centre-containing domain"/>
    <property type="match status" value="1"/>
</dbReference>
<feature type="signal peptide" evidence="11">
    <location>
        <begin position="1"/>
        <end position="25"/>
    </location>
</feature>
<evidence type="ECO:0000259" key="13">
    <source>
        <dbReference type="PROSITE" id="PS00498"/>
    </source>
</evidence>
<evidence type="ECO:0000256" key="4">
    <source>
        <dbReference type="ARBA" id="ARBA00022723"/>
    </source>
</evidence>
<dbReference type="GO" id="GO:0046872">
    <property type="term" value="F:metal ion binding"/>
    <property type="evidence" value="ECO:0007669"/>
    <property type="project" value="UniProtKB-KW"/>
</dbReference>
<dbReference type="PROSITE" id="PS00497">
    <property type="entry name" value="TYROSINASE_1"/>
    <property type="match status" value="1"/>
</dbReference>
<protein>
    <recommendedName>
        <fullName evidence="3">tyrosinase</fullName>
        <ecNumber evidence="3">1.14.18.1</ecNumber>
    </recommendedName>
</protein>
<dbReference type="Gene3D" id="2.60.310.20">
    <property type="match status" value="1"/>
</dbReference>
<dbReference type="PANTHER" id="PTHR11474">
    <property type="entry name" value="TYROSINASE FAMILY MEMBER"/>
    <property type="match status" value="1"/>
</dbReference>
<dbReference type="Gene3D" id="1.10.1280.10">
    <property type="entry name" value="Di-copper center containing domain from catechol oxidase"/>
    <property type="match status" value="1"/>
</dbReference>
<evidence type="ECO:0000256" key="8">
    <source>
        <dbReference type="ARBA" id="ARBA00023101"/>
    </source>
</evidence>
<evidence type="ECO:0000256" key="11">
    <source>
        <dbReference type="SAM" id="SignalP"/>
    </source>
</evidence>
<keyword evidence="7" id="KW-0503">Monooxygenase</keyword>
<proteinExistence type="inferred from homology"/>
<evidence type="ECO:0000256" key="9">
    <source>
        <dbReference type="ARBA" id="ARBA00048233"/>
    </source>
</evidence>
<dbReference type="PANTHER" id="PTHR11474:SF76">
    <property type="entry name" value="SHKT DOMAIN-CONTAINING PROTEIN"/>
    <property type="match status" value="1"/>
</dbReference>
<feature type="domain" description="Tyrosinase copper-binding" evidence="12">
    <location>
        <begin position="130"/>
        <end position="147"/>
    </location>
</feature>
<keyword evidence="5" id="KW-0560">Oxidoreductase</keyword>
<dbReference type="EMBL" id="JAVFHQ010000006">
    <property type="protein sequence ID" value="KAK4548838.1"/>
    <property type="molecule type" value="Genomic_DNA"/>
</dbReference>
<evidence type="ECO:0000256" key="6">
    <source>
        <dbReference type="ARBA" id="ARBA00023008"/>
    </source>
</evidence>
<dbReference type="InterPro" id="IPR008922">
    <property type="entry name" value="Di-copper_centre_dom_sf"/>
</dbReference>
<organism evidence="14 15">
    <name type="scientific">Oleoguttula mirabilis</name>
    <dbReference type="NCBI Taxonomy" id="1507867"/>
    <lineage>
        <taxon>Eukaryota</taxon>
        <taxon>Fungi</taxon>
        <taxon>Dikarya</taxon>
        <taxon>Ascomycota</taxon>
        <taxon>Pezizomycotina</taxon>
        <taxon>Dothideomycetes</taxon>
        <taxon>Dothideomycetidae</taxon>
        <taxon>Mycosphaerellales</taxon>
        <taxon>Teratosphaeriaceae</taxon>
        <taxon>Oleoguttula</taxon>
    </lineage>
</organism>
<name>A0AAV9JT62_9PEZI</name>
<comment type="catalytic activity">
    <reaction evidence="9">
        <text>2 L-dopa + O2 = 2 L-dopaquinone + 2 H2O</text>
        <dbReference type="Rhea" id="RHEA:34287"/>
        <dbReference type="ChEBI" id="CHEBI:15377"/>
        <dbReference type="ChEBI" id="CHEBI:15379"/>
        <dbReference type="ChEBI" id="CHEBI:57504"/>
        <dbReference type="ChEBI" id="CHEBI:57924"/>
        <dbReference type="EC" id="1.14.18.1"/>
    </reaction>
</comment>
<comment type="caution">
    <text evidence="14">The sequence shown here is derived from an EMBL/GenBank/DDBJ whole genome shotgun (WGS) entry which is preliminary data.</text>
</comment>
<comment type="catalytic activity">
    <reaction evidence="10">
        <text>L-tyrosine + O2 = L-dopaquinone + H2O</text>
        <dbReference type="Rhea" id="RHEA:18117"/>
        <dbReference type="ChEBI" id="CHEBI:15377"/>
        <dbReference type="ChEBI" id="CHEBI:15379"/>
        <dbReference type="ChEBI" id="CHEBI:57924"/>
        <dbReference type="ChEBI" id="CHEBI:58315"/>
        <dbReference type="EC" id="1.14.18.1"/>
    </reaction>
</comment>
<keyword evidence="15" id="KW-1185">Reference proteome</keyword>
<gene>
    <name evidence="14" type="ORF">LTR36_008611</name>
</gene>
<accession>A0AAV9JT62</accession>
<evidence type="ECO:0000256" key="2">
    <source>
        <dbReference type="ARBA" id="ARBA00009928"/>
    </source>
</evidence>
<reference evidence="14 15" key="1">
    <citation type="submission" date="2021-11" db="EMBL/GenBank/DDBJ databases">
        <title>Black yeast isolated from Biological Soil Crust.</title>
        <authorList>
            <person name="Kurbessoian T."/>
        </authorList>
    </citation>
    <scope>NUCLEOTIDE SEQUENCE [LARGE SCALE GENOMIC DNA]</scope>
    <source>
        <strain evidence="14 15">CCFEE 5522</strain>
    </source>
</reference>
<dbReference type="AlphaFoldDB" id="A0AAV9JT62"/>
<sequence length="655" mass="72090">MAPRLLTYRLLLVTSLVHFALLATAAPLLVHQVEELAAPQAPTLQRRQGAFTSVTGITEFGIQPRLEIRQLEQNADQWNIYLLGLARFQAMNQTEKMSYYQIAGIHGRPYVPWDGVQPEPGVDSPGYCTHVSNLFLPWHRPYLALYEQTLYLHIVDAVNDFPAGAVRQRYAEAALSWRAPYWDWAAVPSAGQSIYPTSVTTPTVDVQMPNGTTTIPNPLYAYEFHPVNAGDFYFDPFSSWNVTMRYPTSWDDNATSQNSLIGPILDNSRVSFQDRLYNLFTNYNNFTEFGNEAWMGPGVSNADSLESIHDAIHSITGNNGHMTYLDYSAFDPIFWLHHAMIDRCFTMWQAIYNNSYVEPMAAIEQTYTIKFGQDMNENSPLNPFHTDPNGDLWTAATVRSTRTFGYTYADLGNGSVSAVKAAVNSLYGNSAGSGGLSKRATNVHTAVNREVPGAANPDGTAPEEVVDGKHREYLANIVSQKFALNGSFAVYVLMGEFEDTPLAWPLSPALVGTHAVFAALSGMDAASDPQFRRRRDGSPIQVTGTMPLTSMLLAKVEAGELPCMDPETVVPYLTDNLHWRIGPVCSASAPTLPIVTMLTFTQFDGTQVPAEDVADLTISVVSAEVQPACAKDEFPQWGDFTVLTSVTQGKPGGCA</sequence>
<feature type="domain" description="Tyrosinase copper-binding" evidence="13">
    <location>
        <begin position="331"/>
        <end position="342"/>
    </location>
</feature>
<evidence type="ECO:0000256" key="7">
    <source>
        <dbReference type="ARBA" id="ARBA00023033"/>
    </source>
</evidence>
<evidence type="ECO:0000313" key="14">
    <source>
        <dbReference type="EMBL" id="KAK4548838.1"/>
    </source>
</evidence>
<dbReference type="Proteomes" id="UP001324427">
    <property type="component" value="Unassembled WGS sequence"/>
</dbReference>
<dbReference type="InterPro" id="IPR002227">
    <property type="entry name" value="Tyrosinase_Cu-bd"/>
</dbReference>
<dbReference type="Pfam" id="PF18132">
    <property type="entry name" value="Tyrosinase_C"/>
    <property type="match status" value="1"/>
</dbReference>
<dbReference type="InterPro" id="IPR041640">
    <property type="entry name" value="Tyrosinase_C"/>
</dbReference>
<dbReference type="InterPro" id="IPR050316">
    <property type="entry name" value="Tyrosinase/Hemocyanin"/>
</dbReference>
<evidence type="ECO:0000256" key="3">
    <source>
        <dbReference type="ARBA" id="ARBA00011906"/>
    </source>
</evidence>
<dbReference type="GO" id="GO:0042438">
    <property type="term" value="P:melanin biosynthetic process"/>
    <property type="evidence" value="ECO:0007669"/>
    <property type="project" value="UniProtKB-KW"/>
</dbReference>
<comment type="cofactor">
    <cofactor evidence="1">
        <name>Cu(2+)</name>
        <dbReference type="ChEBI" id="CHEBI:29036"/>
    </cofactor>
</comment>
<evidence type="ECO:0000256" key="5">
    <source>
        <dbReference type="ARBA" id="ARBA00023002"/>
    </source>
</evidence>
<dbReference type="GO" id="GO:0004503">
    <property type="term" value="F:tyrosinase activity"/>
    <property type="evidence" value="ECO:0007669"/>
    <property type="project" value="UniProtKB-EC"/>
</dbReference>
<dbReference type="PROSITE" id="PS00498">
    <property type="entry name" value="TYROSINASE_2"/>
    <property type="match status" value="1"/>
</dbReference>
<dbReference type="EC" id="1.14.18.1" evidence="3"/>
<evidence type="ECO:0000313" key="15">
    <source>
        <dbReference type="Proteomes" id="UP001324427"/>
    </source>
</evidence>
<dbReference type="Pfam" id="PF00264">
    <property type="entry name" value="Tyrosinase"/>
    <property type="match status" value="1"/>
</dbReference>
<dbReference type="PRINTS" id="PR00092">
    <property type="entry name" value="TYROSINASE"/>
</dbReference>
<evidence type="ECO:0000259" key="12">
    <source>
        <dbReference type="PROSITE" id="PS00497"/>
    </source>
</evidence>
<keyword evidence="6" id="KW-0186">Copper</keyword>
<evidence type="ECO:0000256" key="1">
    <source>
        <dbReference type="ARBA" id="ARBA00001973"/>
    </source>
</evidence>
<comment type="similarity">
    <text evidence="2">Belongs to the tyrosinase family.</text>
</comment>
<evidence type="ECO:0000256" key="10">
    <source>
        <dbReference type="ARBA" id="ARBA00048881"/>
    </source>
</evidence>
<keyword evidence="11" id="KW-0732">Signal</keyword>
<feature type="chain" id="PRO_5043990075" description="tyrosinase" evidence="11">
    <location>
        <begin position="26"/>
        <end position="655"/>
    </location>
</feature>
<keyword evidence="4" id="KW-0479">Metal-binding</keyword>
<keyword evidence="8" id="KW-0470">Melanin biosynthesis</keyword>